<evidence type="ECO:0000256" key="1">
    <source>
        <dbReference type="SAM" id="MobiDB-lite"/>
    </source>
</evidence>
<evidence type="ECO:0000313" key="3">
    <source>
        <dbReference type="Proteomes" id="UP000075884"/>
    </source>
</evidence>
<sequence length="92" mass="10288">MCKVRCRKVAKQPAFVSKIPSTLPAEHRDNDCQRHRSPIGHRRRPGSAAPHVLLGLEQPAPGPRFACGKNRPWLGHLRWCARLPGLGRCPRA</sequence>
<reference evidence="2" key="2">
    <citation type="submission" date="2020-05" db="UniProtKB">
        <authorList>
            <consortium name="EnsemblMetazoa"/>
        </authorList>
    </citation>
    <scope>IDENTIFICATION</scope>
    <source>
        <strain evidence="2">WRAIR2</strain>
    </source>
</reference>
<name>A0A182NCB9_9DIPT</name>
<feature type="compositionally biased region" description="Basic residues" evidence="1">
    <location>
        <begin position="35"/>
        <end position="45"/>
    </location>
</feature>
<feature type="region of interest" description="Disordered" evidence="1">
    <location>
        <begin position="24"/>
        <end position="47"/>
    </location>
</feature>
<dbReference type="VEuPathDB" id="VectorBase:ADIR005283"/>
<dbReference type="Proteomes" id="UP000075884">
    <property type="component" value="Unassembled WGS sequence"/>
</dbReference>
<feature type="compositionally biased region" description="Basic and acidic residues" evidence="1">
    <location>
        <begin position="25"/>
        <end position="34"/>
    </location>
</feature>
<organism evidence="2 3">
    <name type="scientific">Anopheles dirus</name>
    <dbReference type="NCBI Taxonomy" id="7168"/>
    <lineage>
        <taxon>Eukaryota</taxon>
        <taxon>Metazoa</taxon>
        <taxon>Ecdysozoa</taxon>
        <taxon>Arthropoda</taxon>
        <taxon>Hexapoda</taxon>
        <taxon>Insecta</taxon>
        <taxon>Pterygota</taxon>
        <taxon>Neoptera</taxon>
        <taxon>Endopterygota</taxon>
        <taxon>Diptera</taxon>
        <taxon>Nematocera</taxon>
        <taxon>Culicoidea</taxon>
        <taxon>Culicidae</taxon>
        <taxon>Anophelinae</taxon>
        <taxon>Anopheles</taxon>
    </lineage>
</organism>
<dbReference type="EnsemblMetazoa" id="ADIR005283-RA">
    <property type="protein sequence ID" value="ADIR005283-PA"/>
    <property type="gene ID" value="ADIR005283"/>
</dbReference>
<keyword evidence="3" id="KW-1185">Reference proteome</keyword>
<proteinExistence type="predicted"/>
<accession>A0A182NCB9</accession>
<reference evidence="3" key="1">
    <citation type="submission" date="2013-03" db="EMBL/GenBank/DDBJ databases">
        <title>The Genome Sequence of Anopheles dirus WRAIR2.</title>
        <authorList>
            <consortium name="The Broad Institute Genomics Platform"/>
            <person name="Neafsey D.E."/>
            <person name="Walton C."/>
            <person name="Walker B."/>
            <person name="Young S.K."/>
            <person name="Zeng Q."/>
            <person name="Gargeya S."/>
            <person name="Fitzgerald M."/>
            <person name="Haas B."/>
            <person name="Abouelleil A."/>
            <person name="Allen A.W."/>
            <person name="Alvarado L."/>
            <person name="Arachchi H.M."/>
            <person name="Berlin A.M."/>
            <person name="Chapman S.B."/>
            <person name="Gainer-Dewar J."/>
            <person name="Goldberg J."/>
            <person name="Griggs A."/>
            <person name="Gujja S."/>
            <person name="Hansen M."/>
            <person name="Howarth C."/>
            <person name="Imamovic A."/>
            <person name="Ireland A."/>
            <person name="Larimer J."/>
            <person name="McCowan C."/>
            <person name="Murphy C."/>
            <person name="Pearson M."/>
            <person name="Poon T.W."/>
            <person name="Priest M."/>
            <person name="Roberts A."/>
            <person name="Saif S."/>
            <person name="Shea T."/>
            <person name="Sisk P."/>
            <person name="Sykes S."/>
            <person name="Wortman J."/>
            <person name="Nusbaum C."/>
            <person name="Birren B."/>
        </authorList>
    </citation>
    <scope>NUCLEOTIDE SEQUENCE [LARGE SCALE GENOMIC DNA]</scope>
    <source>
        <strain evidence="3">WRAIR2</strain>
    </source>
</reference>
<dbReference type="AlphaFoldDB" id="A0A182NCB9"/>
<protein>
    <submittedName>
        <fullName evidence="2">Uncharacterized protein</fullName>
    </submittedName>
</protein>
<evidence type="ECO:0000313" key="2">
    <source>
        <dbReference type="EnsemblMetazoa" id="ADIR005283-PA"/>
    </source>
</evidence>